<sequence>KAMKIASAKKILQAYQMKEKKKEPYTKRNGHSNEFNACLKDETKGEVISKPCNLLPQVKLSVGALHKAGTEDSIRIEEQCQSMKMNEAVIMPSSNSIEILISEKSALSTSLLKCKSDVKEKLFQIEELSERFKESQKRVEDMDKCLIDMQKQTSNHLKEKSYLEAQIKDKVEKAETLEKRFSEQQERIEELKKELAIETSKREKIEKEIKEKDCELKLSQIRVCEMSDENSVKVDDRIENLTQAKFVHEQQINDLQTMVQQLETEREQSNQQYQNYVQQLNKKIKQLSEKNDELSQNNSKLSERECSLVNHINDLEKQMQTMIAKREEFEKKSSQTEEDTQYKTQLEALIKERDALNAELQNCLKKIALLEEANKDKDSKIVDLESTVNNFFVERPDDSQLLARIESEKVTASIAMTQNEELKKQLDEIQRKLIEVTNDKVELVNVLHAEQHANREIRANYLKVQEELQQITEKLHFKDEEMIRLTHEHYELRREINDLQNNLNIARKNSTSTQLITHGSEEINEVSKCEDAASETEKLDLMHGNGVIETMEYSPETEERATAIPTPEAMKKLENRFKSLMNDVANLTDEKQRLEHIVTQLQGETETIGEYITLYQTQRRLLKQREIEKDIQVSNLLSQRQEMQNKLMQVSQLVHHLFQRSQEVNSVNNSLDNEASNARKKSVSNSNETNNQPEEIVNKINTLITELEETNNLKLVTAIDHCPCCSGKFETV</sequence>
<dbReference type="GO" id="GO:0000137">
    <property type="term" value="C:Golgi cis cisterna"/>
    <property type="evidence" value="ECO:0007669"/>
    <property type="project" value="TreeGrafter"/>
</dbReference>
<reference evidence="5" key="1">
    <citation type="journal article" date="2015" name="Insect Biochem. Mol. Biol.">
        <title>An insight into the sialome of the horse fly, Tabanus bromius.</title>
        <authorList>
            <person name="Ribeiro J.M."/>
            <person name="Kazimirova M."/>
            <person name="Takac P."/>
            <person name="Andersen J.F."/>
            <person name="Francischetti I.M."/>
        </authorList>
    </citation>
    <scope>NUCLEOTIDE SEQUENCE</scope>
</reference>
<accession>A0A0K8TSB7</accession>
<feature type="region of interest" description="Disordered" evidence="3">
    <location>
        <begin position="672"/>
        <end position="694"/>
    </location>
</feature>
<dbReference type="AlphaFoldDB" id="A0A0K8TSB7"/>
<dbReference type="GO" id="GO:0005801">
    <property type="term" value="C:cis-Golgi network"/>
    <property type="evidence" value="ECO:0007669"/>
    <property type="project" value="TreeGrafter"/>
</dbReference>
<protein>
    <submittedName>
        <fullName evidence="5">Putative golgin subfamily protein a member 2</fullName>
    </submittedName>
</protein>
<evidence type="ECO:0000259" key="4">
    <source>
        <dbReference type="Pfam" id="PF15070"/>
    </source>
</evidence>
<keyword evidence="1 2" id="KW-0175">Coiled coil</keyword>
<feature type="coiled-coil region" evidence="2">
    <location>
        <begin position="125"/>
        <end position="387"/>
    </location>
</feature>
<proteinExistence type="evidence at transcript level"/>
<dbReference type="PANTHER" id="PTHR10881">
    <property type="entry name" value="GOLGIN SUBFAMILY A MEMBER-RELATED"/>
    <property type="match status" value="1"/>
</dbReference>
<dbReference type="PANTHER" id="PTHR10881:SF46">
    <property type="entry name" value="GOLGIN SUBFAMILY A MEMBER 2"/>
    <property type="match status" value="1"/>
</dbReference>
<feature type="coiled-coil region" evidence="2">
    <location>
        <begin position="412"/>
        <end position="509"/>
    </location>
</feature>
<dbReference type="GO" id="GO:0032580">
    <property type="term" value="C:Golgi cisterna membrane"/>
    <property type="evidence" value="ECO:0007669"/>
    <property type="project" value="TreeGrafter"/>
</dbReference>
<organism evidence="5">
    <name type="scientific">Tabanus bromius</name>
    <name type="common">Band-eyed brown horse fly</name>
    <dbReference type="NCBI Taxonomy" id="304241"/>
    <lineage>
        <taxon>Eukaryota</taxon>
        <taxon>Metazoa</taxon>
        <taxon>Ecdysozoa</taxon>
        <taxon>Arthropoda</taxon>
        <taxon>Hexapoda</taxon>
        <taxon>Insecta</taxon>
        <taxon>Pterygota</taxon>
        <taxon>Neoptera</taxon>
        <taxon>Endopterygota</taxon>
        <taxon>Diptera</taxon>
        <taxon>Brachycera</taxon>
        <taxon>Tabanomorpha</taxon>
        <taxon>Tabanoidea</taxon>
        <taxon>Tabanidae</taxon>
        <taxon>Tabanus</taxon>
    </lineage>
</organism>
<feature type="domain" description="Golgin subfamily A conserved" evidence="4">
    <location>
        <begin position="255"/>
        <end position="488"/>
    </location>
</feature>
<dbReference type="EMBL" id="GDAI01000349">
    <property type="protein sequence ID" value="JAI17254.1"/>
    <property type="molecule type" value="mRNA"/>
</dbReference>
<dbReference type="Pfam" id="PF15070">
    <property type="entry name" value="GOLGA2L5"/>
    <property type="match status" value="2"/>
</dbReference>
<feature type="non-terminal residue" evidence="5">
    <location>
        <position position="1"/>
    </location>
</feature>
<evidence type="ECO:0000256" key="1">
    <source>
        <dbReference type="ARBA" id="ARBA00023054"/>
    </source>
</evidence>
<feature type="coiled-coil region" evidence="2">
    <location>
        <begin position="570"/>
        <end position="604"/>
    </location>
</feature>
<dbReference type="GO" id="GO:0007030">
    <property type="term" value="P:Golgi organization"/>
    <property type="evidence" value="ECO:0007669"/>
    <property type="project" value="TreeGrafter"/>
</dbReference>
<dbReference type="InterPro" id="IPR043976">
    <property type="entry name" value="GOLGA_cons_dom"/>
</dbReference>
<feature type="domain" description="Golgin subfamily A conserved" evidence="4">
    <location>
        <begin position="567"/>
        <end position="662"/>
    </location>
</feature>
<evidence type="ECO:0000256" key="2">
    <source>
        <dbReference type="SAM" id="Coils"/>
    </source>
</evidence>
<evidence type="ECO:0000256" key="3">
    <source>
        <dbReference type="SAM" id="MobiDB-lite"/>
    </source>
</evidence>
<dbReference type="InterPro" id="IPR024858">
    <property type="entry name" value="GOLGA"/>
</dbReference>
<name>A0A0K8TSB7_TABBR</name>
<evidence type="ECO:0000313" key="5">
    <source>
        <dbReference type="EMBL" id="JAI17254.1"/>
    </source>
</evidence>
<feature type="compositionally biased region" description="Polar residues" evidence="3">
    <location>
        <begin position="683"/>
        <end position="694"/>
    </location>
</feature>